<evidence type="ECO:0000313" key="2">
    <source>
        <dbReference type="Proteomes" id="UP001056120"/>
    </source>
</evidence>
<name>A0ACB9C9M1_9ASTR</name>
<proteinExistence type="predicted"/>
<protein>
    <submittedName>
        <fullName evidence="1">Uncharacterized protein</fullName>
    </submittedName>
</protein>
<gene>
    <name evidence="1" type="ORF">L1987_62114</name>
</gene>
<dbReference type="EMBL" id="CM042038">
    <property type="protein sequence ID" value="KAI3730933.1"/>
    <property type="molecule type" value="Genomic_DNA"/>
</dbReference>
<comment type="caution">
    <text evidence="1">The sequence shown here is derived from an EMBL/GenBank/DDBJ whole genome shotgun (WGS) entry which is preliminary data.</text>
</comment>
<organism evidence="1 2">
    <name type="scientific">Smallanthus sonchifolius</name>
    <dbReference type="NCBI Taxonomy" id="185202"/>
    <lineage>
        <taxon>Eukaryota</taxon>
        <taxon>Viridiplantae</taxon>
        <taxon>Streptophyta</taxon>
        <taxon>Embryophyta</taxon>
        <taxon>Tracheophyta</taxon>
        <taxon>Spermatophyta</taxon>
        <taxon>Magnoliopsida</taxon>
        <taxon>eudicotyledons</taxon>
        <taxon>Gunneridae</taxon>
        <taxon>Pentapetalae</taxon>
        <taxon>asterids</taxon>
        <taxon>campanulids</taxon>
        <taxon>Asterales</taxon>
        <taxon>Asteraceae</taxon>
        <taxon>Asteroideae</taxon>
        <taxon>Heliantheae alliance</taxon>
        <taxon>Millerieae</taxon>
        <taxon>Smallanthus</taxon>
    </lineage>
</organism>
<evidence type="ECO:0000313" key="1">
    <source>
        <dbReference type="EMBL" id="KAI3730933.1"/>
    </source>
</evidence>
<reference evidence="1 2" key="2">
    <citation type="journal article" date="2022" name="Mol. Ecol. Resour.">
        <title>The genomes of chicory, endive, great burdock and yacon provide insights into Asteraceae paleo-polyploidization history and plant inulin production.</title>
        <authorList>
            <person name="Fan W."/>
            <person name="Wang S."/>
            <person name="Wang H."/>
            <person name="Wang A."/>
            <person name="Jiang F."/>
            <person name="Liu H."/>
            <person name="Zhao H."/>
            <person name="Xu D."/>
            <person name="Zhang Y."/>
        </authorList>
    </citation>
    <scope>NUCLEOTIDE SEQUENCE [LARGE SCALE GENOMIC DNA]</scope>
    <source>
        <strain evidence="2">cv. Yunnan</strain>
        <tissue evidence="1">Leaves</tissue>
    </source>
</reference>
<dbReference type="Proteomes" id="UP001056120">
    <property type="component" value="Linkage Group LG21"/>
</dbReference>
<reference evidence="2" key="1">
    <citation type="journal article" date="2022" name="Mol. Ecol. Resour.">
        <title>The genomes of chicory, endive, great burdock and yacon provide insights into Asteraceae palaeo-polyploidization history and plant inulin production.</title>
        <authorList>
            <person name="Fan W."/>
            <person name="Wang S."/>
            <person name="Wang H."/>
            <person name="Wang A."/>
            <person name="Jiang F."/>
            <person name="Liu H."/>
            <person name="Zhao H."/>
            <person name="Xu D."/>
            <person name="Zhang Y."/>
        </authorList>
    </citation>
    <scope>NUCLEOTIDE SEQUENCE [LARGE SCALE GENOMIC DNA]</scope>
    <source>
        <strain evidence="2">cv. Yunnan</strain>
    </source>
</reference>
<keyword evidence="2" id="KW-1185">Reference proteome</keyword>
<accession>A0ACB9C9M1</accession>
<sequence>MEMKSALPFAAMVVVQIAQVGLTLAGEKAIETGMHNFSYIFYTNAIASLLLLLPAAFFIYRSPNRPTLTISVAGGFLGLGILGFLMQVIGYVGITYASATEATAILNLIPGFTFLFAIIFGVEKLGYGGLTKIIGTLVSVIGAITVTLYTGPTIITPRLGAVTPQHLLGQSSDFILGGLLMLIDSMLAALFIIAQALILKKYPAVLIVVLAYCSSITVLSLFASLILEHDLSTFNLQLETRLLAILYSGLFGGGFQIAIGLWCVKMKGPLFVAMFQPLGIVIAAILGVLFLGDGLYLGCLVGSAIIVIGFYGVMWGKSKEDKIVEVGSSKSPLLQQNSTILCLQDLQDEMMMMMKGALPYLAMVVAQVSQVGLTLAGKKAIETGMQNFSYVFYSNVLTCLILLPAAFLIHRSPDRPPLTFSTIGGFLVLGILGFLAQVVGYAGFTYVSATVATAILNLIPGFTFVLAIIFGVLAALFIITQALILKKYSAVLIMMLAYCSIIVVLSFLASLILEHDLSAFGLQSKTRLLAILYSGFFGAGFQITIGAWCVKMKGPLFVAMFNPLGIVTAAILGVIFLGESLYLGCLIGSTVIVIGFYGVMWGKSKEDKIVEVESSKSPLLQDKSEEDIVVLP</sequence>